<dbReference type="AlphaFoldDB" id="A0A3N1CQ51"/>
<dbReference type="Gene3D" id="1.20.1280.290">
    <property type="match status" value="1"/>
</dbReference>
<comment type="caution">
    <text evidence="7">The sequence shown here is derived from an EMBL/GenBank/DDBJ whole genome shotgun (WGS) entry which is preliminary data.</text>
</comment>
<feature type="region of interest" description="Disordered" evidence="5">
    <location>
        <begin position="78"/>
        <end position="97"/>
    </location>
</feature>
<evidence type="ECO:0000256" key="5">
    <source>
        <dbReference type="SAM" id="MobiDB-lite"/>
    </source>
</evidence>
<evidence type="ECO:0000256" key="4">
    <source>
        <dbReference type="ARBA" id="ARBA00023136"/>
    </source>
</evidence>
<dbReference type="Pfam" id="PF04193">
    <property type="entry name" value="PQ-loop"/>
    <property type="match status" value="1"/>
</dbReference>
<keyword evidence="8" id="KW-1185">Reference proteome</keyword>
<protein>
    <submittedName>
        <fullName evidence="7">MtN3 and saliva related transmembrane protein</fullName>
    </submittedName>
</protein>
<reference evidence="7 8" key="1">
    <citation type="submission" date="2018-11" db="EMBL/GenBank/DDBJ databases">
        <title>Sequencing the genomes of 1000 actinobacteria strains.</title>
        <authorList>
            <person name="Klenk H.-P."/>
        </authorList>
    </citation>
    <scope>NUCLEOTIDE SEQUENCE [LARGE SCALE GENOMIC DNA]</scope>
    <source>
        <strain evidence="7 8">DSM 44254</strain>
    </source>
</reference>
<keyword evidence="4 6" id="KW-0472">Membrane</keyword>
<organism evidence="7 8">
    <name type="scientific">Actinocorallia herbida</name>
    <dbReference type="NCBI Taxonomy" id="58109"/>
    <lineage>
        <taxon>Bacteria</taxon>
        <taxon>Bacillati</taxon>
        <taxon>Actinomycetota</taxon>
        <taxon>Actinomycetes</taxon>
        <taxon>Streptosporangiales</taxon>
        <taxon>Thermomonosporaceae</taxon>
        <taxon>Actinocorallia</taxon>
    </lineage>
</organism>
<evidence type="ECO:0000256" key="3">
    <source>
        <dbReference type="ARBA" id="ARBA00022989"/>
    </source>
</evidence>
<dbReference type="EMBL" id="RJKE01000001">
    <property type="protein sequence ID" value="ROO83294.1"/>
    <property type="molecule type" value="Genomic_DNA"/>
</dbReference>
<gene>
    <name evidence="7" type="ORF">EDD29_0790</name>
</gene>
<evidence type="ECO:0000256" key="6">
    <source>
        <dbReference type="SAM" id="Phobius"/>
    </source>
</evidence>
<sequence>MTSLGLLAGALTTGCWLPQLLRSWRTRSTDDISWTYLALLGTGIVLWLAYGLLSGDLALIAANGVTLLFITTIAGMKSRETARPRVADPSADTLAGP</sequence>
<evidence type="ECO:0000313" key="8">
    <source>
        <dbReference type="Proteomes" id="UP000272400"/>
    </source>
</evidence>
<comment type="subcellular location">
    <subcellularLocation>
        <location evidence="1">Membrane</location>
        <topology evidence="1">Multi-pass membrane protein</topology>
    </subcellularLocation>
</comment>
<accession>A0A3N1CQ51</accession>
<feature type="transmembrane region" description="Helical" evidence="6">
    <location>
        <begin position="33"/>
        <end position="50"/>
    </location>
</feature>
<evidence type="ECO:0000313" key="7">
    <source>
        <dbReference type="EMBL" id="ROO83294.1"/>
    </source>
</evidence>
<dbReference type="InterPro" id="IPR006603">
    <property type="entry name" value="PQ-loop_rpt"/>
</dbReference>
<dbReference type="RefSeq" id="WP_123662352.1">
    <property type="nucleotide sequence ID" value="NZ_RJKE01000001.1"/>
</dbReference>
<proteinExistence type="predicted"/>
<dbReference type="OrthoDB" id="9814012at2"/>
<dbReference type="InterPro" id="IPR047662">
    <property type="entry name" value="SemiSWEET"/>
</dbReference>
<name>A0A3N1CQ51_9ACTN</name>
<dbReference type="NCBIfam" id="NF037968">
    <property type="entry name" value="SemiSWEET_2"/>
    <property type="match status" value="1"/>
</dbReference>
<dbReference type="Proteomes" id="UP000272400">
    <property type="component" value="Unassembled WGS sequence"/>
</dbReference>
<keyword evidence="2 6" id="KW-0812">Transmembrane</keyword>
<evidence type="ECO:0000256" key="2">
    <source>
        <dbReference type="ARBA" id="ARBA00022692"/>
    </source>
</evidence>
<evidence type="ECO:0000256" key="1">
    <source>
        <dbReference type="ARBA" id="ARBA00004141"/>
    </source>
</evidence>
<dbReference type="GO" id="GO:0016020">
    <property type="term" value="C:membrane"/>
    <property type="evidence" value="ECO:0007669"/>
    <property type="project" value="UniProtKB-SubCell"/>
</dbReference>
<keyword evidence="3 6" id="KW-1133">Transmembrane helix</keyword>
<feature type="transmembrane region" description="Helical" evidence="6">
    <location>
        <begin position="57"/>
        <end position="76"/>
    </location>
</feature>
<dbReference type="GO" id="GO:0051119">
    <property type="term" value="F:sugar transmembrane transporter activity"/>
    <property type="evidence" value="ECO:0007669"/>
    <property type="project" value="InterPro"/>
</dbReference>